<dbReference type="Gene3D" id="1.10.510.10">
    <property type="entry name" value="Transferase(Phosphotransferase) domain 1"/>
    <property type="match status" value="1"/>
</dbReference>
<evidence type="ECO:0000256" key="1">
    <source>
        <dbReference type="SAM" id="MobiDB-lite"/>
    </source>
</evidence>
<dbReference type="InterPro" id="IPR057670">
    <property type="entry name" value="SH3_retrovirus"/>
</dbReference>
<sequence>MAVRRTTNVLCTAFSPIDERGRLPYAYTTARGKLNGIRRAASRWLEKMKIDGEWCFCGSGFTPIGFFVEDLTEKMSSRMARCLVVVVMVEGEDGHGGVFGWLLDGEDEQWWWRREHLVRVSKCLMMEVRRRWLTVRVAVTVRVGDDDDVSRVMCHLLHTWTVYQGLPFEKTKYFWVDFVSTTCYVLTPYELFKGRKPNISYPQIFGCKCFFLNNGKESLGKFDSKADEAIFIGYSLTSKAYRVYNKRTMCVEESIHVFFDEYIDIATNLVHSRKSIDVGDSTGEEEENEEIPKEETSENVIDPPRAELIKEWKTLRNFSTSNIIGDITRGVSTRKQLNWFCMNVVFVSKIEPKNIELPLLRWKRIAVLVAMCIVVVQGIIFQAWRLWKEDTPMKLVDASLGDSFNISEALRCIHVGLLCVQLHPDNRPHMAYVIFMLSGENILREPKEPGFLVARMKTAGEC</sequence>
<dbReference type="EMBL" id="CP144694">
    <property type="protein sequence ID" value="WVZ03236.1"/>
    <property type="molecule type" value="Genomic_DNA"/>
</dbReference>
<keyword evidence="2" id="KW-0472">Membrane</keyword>
<dbReference type="Pfam" id="PF25597">
    <property type="entry name" value="SH3_retrovirus"/>
    <property type="match status" value="1"/>
</dbReference>
<dbReference type="PANTHER" id="PTHR27006">
    <property type="entry name" value="PROMASTIGOTE SURFACE ANTIGEN PROTEIN PSA"/>
    <property type="match status" value="1"/>
</dbReference>
<feature type="transmembrane region" description="Helical" evidence="2">
    <location>
        <begin position="365"/>
        <end position="384"/>
    </location>
</feature>
<keyword evidence="2" id="KW-1133">Transmembrane helix</keyword>
<reference evidence="4 5" key="1">
    <citation type="journal article" date="2023" name="Life. Sci Alliance">
        <title>Evolutionary insights into 3D genome organization and epigenetic landscape of Vigna mungo.</title>
        <authorList>
            <person name="Junaid A."/>
            <person name="Singh B."/>
            <person name="Bhatia S."/>
        </authorList>
    </citation>
    <scope>NUCLEOTIDE SEQUENCE [LARGE SCALE GENOMIC DNA]</scope>
    <source>
        <strain evidence="4">Urdbean</strain>
    </source>
</reference>
<proteinExistence type="predicted"/>
<dbReference type="Proteomes" id="UP001374535">
    <property type="component" value="Chromosome 7"/>
</dbReference>
<evidence type="ECO:0000313" key="4">
    <source>
        <dbReference type="EMBL" id="WVZ03236.1"/>
    </source>
</evidence>
<accession>A0AAQ3N623</accession>
<evidence type="ECO:0000256" key="2">
    <source>
        <dbReference type="SAM" id="Phobius"/>
    </source>
</evidence>
<keyword evidence="2" id="KW-0812">Transmembrane</keyword>
<name>A0AAQ3N623_VIGMU</name>
<evidence type="ECO:0000259" key="3">
    <source>
        <dbReference type="Pfam" id="PF25597"/>
    </source>
</evidence>
<feature type="region of interest" description="Disordered" evidence="1">
    <location>
        <begin position="277"/>
        <end position="298"/>
    </location>
</feature>
<dbReference type="AlphaFoldDB" id="A0AAQ3N623"/>
<evidence type="ECO:0000313" key="5">
    <source>
        <dbReference type="Proteomes" id="UP001374535"/>
    </source>
</evidence>
<keyword evidence="5" id="KW-1185">Reference proteome</keyword>
<gene>
    <name evidence="4" type="ORF">V8G54_024042</name>
</gene>
<feature type="domain" description="Retroviral polymerase SH3-like" evidence="3">
    <location>
        <begin position="207"/>
        <end position="262"/>
    </location>
</feature>
<dbReference type="PANTHER" id="PTHR27006:SF587">
    <property type="entry name" value="RECEPTOR-LIKE SERINE_THREONINE-PROTEIN KINASE"/>
    <property type="match status" value="1"/>
</dbReference>
<organism evidence="4 5">
    <name type="scientific">Vigna mungo</name>
    <name type="common">Black gram</name>
    <name type="synonym">Phaseolus mungo</name>
    <dbReference type="NCBI Taxonomy" id="3915"/>
    <lineage>
        <taxon>Eukaryota</taxon>
        <taxon>Viridiplantae</taxon>
        <taxon>Streptophyta</taxon>
        <taxon>Embryophyta</taxon>
        <taxon>Tracheophyta</taxon>
        <taxon>Spermatophyta</taxon>
        <taxon>Magnoliopsida</taxon>
        <taxon>eudicotyledons</taxon>
        <taxon>Gunneridae</taxon>
        <taxon>Pentapetalae</taxon>
        <taxon>rosids</taxon>
        <taxon>fabids</taxon>
        <taxon>Fabales</taxon>
        <taxon>Fabaceae</taxon>
        <taxon>Papilionoideae</taxon>
        <taxon>50 kb inversion clade</taxon>
        <taxon>NPAAA clade</taxon>
        <taxon>indigoferoid/millettioid clade</taxon>
        <taxon>Phaseoleae</taxon>
        <taxon>Vigna</taxon>
    </lineage>
</organism>
<protein>
    <recommendedName>
        <fullName evidence="3">Retroviral polymerase SH3-like domain-containing protein</fullName>
    </recommendedName>
</protein>